<evidence type="ECO:0000256" key="4">
    <source>
        <dbReference type="ARBA" id="ARBA00022723"/>
    </source>
</evidence>
<dbReference type="GO" id="GO:0009263">
    <property type="term" value="P:deoxyribonucleotide biosynthetic process"/>
    <property type="evidence" value="ECO:0007669"/>
    <property type="project" value="InterPro"/>
</dbReference>
<dbReference type="SUPFAM" id="SSF47240">
    <property type="entry name" value="Ferritin-like"/>
    <property type="match status" value="1"/>
</dbReference>
<protein>
    <recommendedName>
        <fullName evidence="3">ribonucleoside-diphosphate reductase</fullName>
        <ecNumber evidence="3">1.17.4.1</ecNumber>
    </recommendedName>
</protein>
<evidence type="ECO:0000256" key="6">
    <source>
        <dbReference type="ARBA" id="ARBA00023004"/>
    </source>
</evidence>
<accession>A0A0A0RMJ7</accession>
<dbReference type="CDD" id="cd01049">
    <property type="entry name" value="RNRR2"/>
    <property type="match status" value="1"/>
</dbReference>
<dbReference type="RefSeq" id="YP_009151087.1">
    <property type="nucleotide sequence ID" value="NC_027366.1"/>
</dbReference>
<evidence type="ECO:0000256" key="1">
    <source>
        <dbReference type="ARBA" id="ARBA00001962"/>
    </source>
</evidence>
<keyword evidence="4" id="KW-0479">Metal-binding</keyword>
<evidence type="ECO:0000256" key="5">
    <source>
        <dbReference type="ARBA" id="ARBA00023002"/>
    </source>
</evidence>
<keyword evidence="6" id="KW-0408">Iron</keyword>
<proteinExistence type="inferred from homology"/>
<dbReference type="GO" id="GO:0004748">
    <property type="term" value="F:ribonucleoside-diphosphate reductase activity, thioredoxin disulfide as acceptor"/>
    <property type="evidence" value="ECO:0007669"/>
    <property type="project" value="UniProtKB-EC"/>
</dbReference>
<organism evidence="7 8">
    <name type="scientific">Bacillus phage Mater</name>
    <dbReference type="NCBI Taxonomy" id="1540090"/>
    <lineage>
        <taxon>Viruses</taxon>
        <taxon>Duplodnaviria</taxon>
        <taxon>Heunggongvirae</taxon>
        <taxon>Uroviricota</taxon>
        <taxon>Caudoviricetes</taxon>
        <taxon>Herelleviridae</taxon>
        <taxon>Bastillevirinae</taxon>
        <taxon>Matervirus</taxon>
        <taxon>Matervirus mater</taxon>
    </lineage>
</organism>
<dbReference type="KEGG" id="vg:24607027"/>
<evidence type="ECO:0000313" key="8">
    <source>
        <dbReference type="Proteomes" id="UP000030206"/>
    </source>
</evidence>
<dbReference type="InterPro" id="IPR009078">
    <property type="entry name" value="Ferritin-like_SF"/>
</dbReference>
<dbReference type="InterPro" id="IPR012348">
    <property type="entry name" value="RNR-like"/>
</dbReference>
<evidence type="ECO:0000313" key="7">
    <source>
        <dbReference type="EMBL" id="AIW03285.1"/>
    </source>
</evidence>
<gene>
    <name evidence="7" type="ORF">CPT_Mater128</name>
</gene>
<dbReference type="GeneID" id="24607027"/>
<dbReference type="EC" id="1.17.4.1" evidence="3"/>
<dbReference type="UniPathway" id="UPA00326"/>
<evidence type="ECO:0000256" key="2">
    <source>
        <dbReference type="ARBA" id="ARBA00009303"/>
    </source>
</evidence>
<name>A0A0A0RMJ7_9CAUD</name>
<evidence type="ECO:0000256" key="3">
    <source>
        <dbReference type="ARBA" id="ARBA00012274"/>
    </source>
</evidence>
<dbReference type="InterPro" id="IPR000358">
    <property type="entry name" value="RNR_small_fam"/>
</dbReference>
<dbReference type="EMBL" id="KM236245">
    <property type="protein sequence ID" value="AIW03285.1"/>
    <property type="molecule type" value="Genomic_DNA"/>
</dbReference>
<dbReference type="Pfam" id="PF00268">
    <property type="entry name" value="Ribonuc_red_sm"/>
    <property type="match status" value="1"/>
</dbReference>
<dbReference type="GO" id="GO:0046872">
    <property type="term" value="F:metal ion binding"/>
    <property type="evidence" value="ECO:0007669"/>
    <property type="project" value="UniProtKB-KW"/>
</dbReference>
<dbReference type="PANTHER" id="PTHR23409:SF18">
    <property type="entry name" value="RIBONUCLEOSIDE-DIPHOSPHATE REDUCTASE SUBUNIT M2"/>
    <property type="match status" value="1"/>
</dbReference>
<sequence>MDVRNRRTIKLLQPKKDTLYPSRILDNDGVNSLNINDTRYPQFITYYHAMLDRFWRPEDVKMNKDNLDFKMASPKIQAAYKLGLGNLTAIDVVQTRMARILALAITDPAINSAYAVAAQQEAVHVQSYSYANLDKLPISEQNKMMLDAVRNEKARERNSLVIEVLEELEDAYKLYILGEMTVEEFAKYLARGLVAMSVLEGINFYSTFMMFYHIQHKEKILAGTVAVIRYIHKDEFQHTYLNGHTHRAVLTDYPLSPEETKEHIDWALDFIKENVKREIAYGTDLFSTIGVRPSEIDKYIHWLGNIRAQSLGLPLPFPADEFKAAENPIPWMKAFDDSRLDAGQKMDFFETTNSQYTKSNAKNTQVDKSARKKLKF</sequence>
<keyword evidence="8" id="KW-1185">Reference proteome</keyword>
<dbReference type="InterPro" id="IPR033909">
    <property type="entry name" value="RNR_small"/>
</dbReference>
<dbReference type="Proteomes" id="UP000030206">
    <property type="component" value="Segment"/>
</dbReference>
<dbReference type="PANTHER" id="PTHR23409">
    <property type="entry name" value="RIBONUCLEOSIDE-DIPHOSPHATE REDUCTASE SMALL CHAIN"/>
    <property type="match status" value="1"/>
</dbReference>
<dbReference type="SMR" id="A0A0A0RMJ7"/>
<keyword evidence="5" id="KW-0560">Oxidoreductase</keyword>
<dbReference type="Gene3D" id="1.10.620.20">
    <property type="entry name" value="Ribonucleotide Reductase, subunit A"/>
    <property type="match status" value="1"/>
</dbReference>
<reference evidence="7 8" key="1">
    <citation type="submission" date="2014-07" db="EMBL/GenBank/DDBJ databases">
        <title>Complete Genome of Bacillus megaterium Myophage Mater.</title>
        <authorList>
            <person name="Lancaster J.C."/>
            <person name="Hodde M.K."/>
            <person name="Hernandez A.C."/>
            <person name="Everett G.F.K."/>
        </authorList>
    </citation>
    <scope>NUCLEOTIDE SEQUENCE [LARGE SCALE GENOMIC DNA]</scope>
</reference>
<comment type="cofactor">
    <cofactor evidence="1">
        <name>Fe cation</name>
        <dbReference type="ChEBI" id="CHEBI:24875"/>
    </cofactor>
</comment>
<dbReference type="OrthoDB" id="4477at10239"/>
<comment type="similarity">
    <text evidence="2">Belongs to the ribonucleoside diphosphate reductase small chain family.</text>
</comment>